<dbReference type="EnsemblPlants" id="evm.model.ctgX2.14">
    <property type="protein sequence ID" value="cds.evm.model.ctgX2.14"/>
    <property type="gene ID" value="evm.TU.ctgX2.14"/>
</dbReference>
<accession>A0A803QRU7</accession>
<sequence>LELTKLGPMFKLGFGVVLGPCLVTFPKSLSDAGQVRLLSGLVPVWSSLRVKS</sequence>
<evidence type="ECO:0000313" key="1">
    <source>
        <dbReference type="EnsemblPlants" id="cds.evm.model.ctgX2.14"/>
    </source>
</evidence>
<name>A0A803QRU7_CANSA</name>
<proteinExistence type="predicted"/>
<protein>
    <submittedName>
        <fullName evidence="1">Uncharacterized protein</fullName>
    </submittedName>
</protein>
<reference evidence="1" key="1">
    <citation type="submission" date="2021-03" db="UniProtKB">
        <authorList>
            <consortium name="EnsemblPlants"/>
        </authorList>
    </citation>
    <scope>IDENTIFICATION</scope>
</reference>
<dbReference type="AlphaFoldDB" id="A0A803QRU7"/>
<keyword evidence="2" id="KW-1185">Reference proteome</keyword>
<organism evidence="1 2">
    <name type="scientific">Cannabis sativa</name>
    <name type="common">Hemp</name>
    <name type="synonym">Marijuana</name>
    <dbReference type="NCBI Taxonomy" id="3483"/>
    <lineage>
        <taxon>Eukaryota</taxon>
        <taxon>Viridiplantae</taxon>
        <taxon>Streptophyta</taxon>
        <taxon>Embryophyta</taxon>
        <taxon>Tracheophyta</taxon>
        <taxon>Spermatophyta</taxon>
        <taxon>Magnoliopsida</taxon>
        <taxon>eudicotyledons</taxon>
        <taxon>Gunneridae</taxon>
        <taxon>Pentapetalae</taxon>
        <taxon>rosids</taxon>
        <taxon>fabids</taxon>
        <taxon>Rosales</taxon>
        <taxon>Cannabaceae</taxon>
        <taxon>Cannabis</taxon>
    </lineage>
</organism>
<evidence type="ECO:0000313" key="2">
    <source>
        <dbReference type="Proteomes" id="UP000596661"/>
    </source>
</evidence>
<dbReference type="Proteomes" id="UP000596661">
    <property type="component" value="Unassembled WGS sequence"/>
</dbReference>
<dbReference type="Gramene" id="evm.model.ctgX2.14">
    <property type="protein sequence ID" value="cds.evm.model.ctgX2.14"/>
    <property type="gene ID" value="evm.TU.ctgX2.14"/>
</dbReference>